<keyword evidence="2" id="KW-1133">Transmembrane helix</keyword>
<evidence type="ECO:0000256" key="2">
    <source>
        <dbReference type="SAM" id="Phobius"/>
    </source>
</evidence>
<dbReference type="EMBL" id="JADFUA010000005">
    <property type="protein sequence ID" value="MBE9609722.1"/>
    <property type="molecule type" value="Genomic_DNA"/>
</dbReference>
<dbReference type="AlphaFoldDB" id="A0A8J7FKK5"/>
<dbReference type="Proteomes" id="UP000604481">
    <property type="component" value="Unassembled WGS sequence"/>
</dbReference>
<keyword evidence="1" id="KW-0175">Coiled coil</keyword>
<feature type="domain" description="DUF4349" evidence="4">
    <location>
        <begin position="69"/>
        <end position="306"/>
    </location>
</feature>
<evidence type="ECO:0000256" key="3">
    <source>
        <dbReference type="SAM" id="SignalP"/>
    </source>
</evidence>
<keyword evidence="6" id="KW-1185">Reference proteome</keyword>
<keyword evidence="2" id="KW-0812">Transmembrane</keyword>
<protein>
    <submittedName>
        <fullName evidence="5">DUF4349 domain-containing protein</fullName>
    </submittedName>
</protein>
<comment type="caution">
    <text evidence="5">The sequence shown here is derived from an EMBL/GenBank/DDBJ whole genome shotgun (WGS) entry which is preliminary data.</text>
</comment>
<proteinExistence type="predicted"/>
<feature type="signal peptide" evidence="3">
    <location>
        <begin position="1"/>
        <end position="24"/>
    </location>
</feature>
<gene>
    <name evidence="5" type="ORF">INR99_10185</name>
</gene>
<keyword evidence="2" id="KW-0472">Membrane</keyword>
<feature type="transmembrane region" description="Helical" evidence="2">
    <location>
        <begin position="283"/>
        <end position="309"/>
    </location>
</feature>
<accession>A0A8J7FKK5</accession>
<evidence type="ECO:0000256" key="1">
    <source>
        <dbReference type="SAM" id="Coils"/>
    </source>
</evidence>
<reference evidence="5 6" key="1">
    <citation type="submission" date="2020-10" db="EMBL/GenBank/DDBJ databases">
        <title>The genome sequence of Chitinilyticum litopenaei 4Y14.</title>
        <authorList>
            <person name="Liu Y."/>
        </authorList>
    </citation>
    <scope>NUCLEOTIDE SEQUENCE [LARGE SCALE GENOMIC DNA]</scope>
    <source>
        <strain evidence="5 6">4Y14</strain>
    </source>
</reference>
<keyword evidence="3" id="KW-0732">Signal</keyword>
<name>A0A8J7FKK5_9NEIS</name>
<dbReference type="Pfam" id="PF14257">
    <property type="entry name" value="DUF4349"/>
    <property type="match status" value="1"/>
</dbReference>
<sequence>MRPSVLLITLAAALLLACSKKEEAYPAGAAPAADSVAEPAAEQAPTAPAASSVASVLQSGLITQSQGERQFIIRSELRFEVQDVYRSTRFIEDLSSEHGGFIERSTIATSRSEVTRVAMPQQQVQVIEALTPRASLVVRIPAGRTRDFLRALASQITVLDERNYSAQDASLALLRARLEQLRQQAARQALTEVSTQPGKTAERVAAIQARTSAQAQQDEALLQEKQFADQVAYSTLTLEFSQPALLARHTAADLDAAIAEAGPGFLSRCAEALHTGWRGLQEFVLLLVMIWPLILVLLGVVVLTLWLALRKRKAQPAT</sequence>
<dbReference type="PROSITE" id="PS51257">
    <property type="entry name" value="PROKAR_LIPOPROTEIN"/>
    <property type="match status" value="1"/>
</dbReference>
<evidence type="ECO:0000313" key="5">
    <source>
        <dbReference type="EMBL" id="MBE9609722.1"/>
    </source>
</evidence>
<dbReference type="InterPro" id="IPR025645">
    <property type="entry name" value="DUF4349"/>
</dbReference>
<feature type="chain" id="PRO_5035160177" evidence="3">
    <location>
        <begin position="25"/>
        <end position="318"/>
    </location>
</feature>
<evidence type="ECO:0000313" key="6">
    <source>
        <dbReference type="Proteomes" id="UP000604481"/>
    </source>
</evidence>
<dbReference type="RefSeq" id="WP_194116246.1">
    <property type="nucleotide sequence ID" value="NZ_JADFUA010000005.1"/>
</dbReference>
<organism evidence="5 6">
    <name type="scientific">Chitinilyticum piscinae</name>
    <dbReference type="NCBI Taxonomy" id="2866724"/>
    <lineage>
        <taxon>Bacteria</taxon>
        <taxon>Pseudomonadati</taxon>
        <taxon>Pseudomonadota</taxon>
        <taxon>Betaproteobacteria</taxon>
        <taxon>Neisseriales</taxon>
        <taxon>Chitinibacteraceae</taxon>
        <taxon>Chitinilyticum</taxon>
    </lineage>
</organism>
<feature type="coiled-coil region" evidence="1">
    <location>
        <begin position="164"/>
        <end position="191"/>
    </location>
</feature>
<evidence type="ECO:0000259" key="4">
    <source>
        <dbReference type="Pfam" id="PF14257"/>
    </source>
</evidence>